<dbReference type="PROSITE" id="PS00028">
    <property type="entry name" value="ZINC_FINGER_C2H2_1"/>
    <property type="match status" value="2"/>
</dbReference>
<keyword evidence="4" id="KW-0862">Zinc</keyword>
<dbReference type="InterPro" id="IPR013087">
    <property type="entry name" value="Znf_C2H2_type"/>
</dbReference>
<keyword evidence="2" id="KW-0677">Repeat</keyword>
<dbReference type="PANTHER" id="PTHR14003">
    <property type="entry name" value="TRANSCRIPTIONAL REPRESSOR PROTEIN YY"/>
    <property type="match status" value="1"/>
</dbReference>
<evidence type="ECO:0000256" key="6">
    <source>
        <dbReference type="SAM" id="MobiDB-lite"/>
    </source>
</evidence>
<dbReference type="GO" id="GO:0005667">
    <property type="term" value="C:transcription regulator complex"/>
    <property type="evidence" value="ECO:0007669"/>
    <property type="project" value="TreeGrafter"/>
</dbReference>
<keyword evidence="3 5" id="KW-0863">Zinc-finger</keyword>
<dbReference type="Gene3D" id="3.30.160.60">
    <property type="entry name" value="Classic Zinc Finger"/>
    <property type="match status" value="2"/>
</dbReference>
<dbReference type="EMBL" id="JANBOH010000127">
    <property type="protein sequence ID" value="KAJ1645036.1"/>
    <property type="molecule type" value="Genomic_DNA"/>
</dbReference>
<dbReference type="SMART" id="SM00355">
    <property type="entry name" value="ZnF_C2H2"/>
    <property type="match status" value="2"/>
</dbReference>
<dbReference type="Proteomes" id="UP001145021">
    <property type="component" value="Unassembled WGS sequence"/>
</dbReference>
<evidence type="ECO:0000256" key="2">
    <source>
        <dbReference type="ARBA" id="ARBA00022737"/>
    </source>
</evidence>
<sequence length="292" mass="32363">MPMPTPAADAISAACQQQQQQETEETQQESLREDSVEPEKCSSSKPTKYQCSRCHKYFTRPSSLTTHVYTHTGEKPHECPISGCTKRFSVLSNMRRHMKLHQDPVVPRSRRPSQYDQYYMSYPYPIIHHGQPLPHQYQQYQQYQYPPYMVPAIDGNCLPLMQHMTPGIFAPQLASGMQDSFPLSVPGMAVSLSPVCAASVAAAAAANMNQRFSTPGSGSESGDESMLAGDMPYTPVNGVNMDSQLFVGQTAQSPSQQPATVVYMPSSMAINSGIDANQSYLLLQEMMELHNK</sequence>
<feature type="domain" description="C2H2-type" evidence="7">
    <location>
        <begin position="77"/>
        <end position="101"/>
    </location>
</feature>
<feature type="compositionally biased region" description="Basic and acidic residues" evidence="6">
    <location>
        <begin position="30"/>
        <end position="42"/>
    </location>
</feature>
<evidence type="ECO:0000259" key="7">
    <source>
        <dbReference type="PROSITE" id="PS50157"/>
    </source>
</evidence>
<feature type="domain" description="C2H2-type" evidence="7">
    <location>
        <begin position="49"/>
        <end position="76"/>
    </location>
</feature>
<dbReference type="FunFam" id="3.30.160.60:FF:000446">
    <property type="entry name" value="Zinc finger protein"/>
    <property type="match status" value="1"/>
</dbReference>
<dbReference type="GO" id="GO:0000981">
    <property type="term" value="F:DNA-binding transcription factor activity, RNA polymerase II-specific"/>
    <property type="evidence" value="ECO:0007669"/>
    <property type="project" value="TreeGrafter"/>
</dbReference>
<dbReference type="PANTHER" id="PTHR14003:SF20">
    <property type="entry name" value="FINGER DOMAIN PROTEIN, PUTATIVE (AFU_ORTHOLOGUE AFUA_4G10380)-RELATED"/>
    <property type="match status" value="1"/>
</dbReference>
<gene>
    <name evidence="8" type="ORF">LPJ64_003334</name>
</gene>
<dbReference type="GO" id="GO:0031519">
    <property type="term" value="C:PcG protein complex"/>
    <property type="evidence" value="ECO:0007669"/>
    <property type="project" value="TreeGrafter"/>
</dbReference>
<proteinExistence type="predicted"/>
<dbReference type="InterPro" id="IPR036236">
    <property type="entry name" value="Znf_C2H2_sf"/>
</dbReference>
<dbReference type="PROSITE" id="PS50157">
    <property type="entry name" value="ZINC_FINGER_C2H2_2"/>
    <property type="match status" value="2"/>
</dbReference>
<organism evidence="8 9">
    <name type="scientific">Coemansia asiatica</name>
    <dbReference type="NCBI Taxonomy" id="1052880"/>
    <lineage>
        <taxon>Eukaryota</taxon>
        <taxon>Fungi</taxon>
        <taxon>Fungi incertae sedis</taxon>
        <taxon>Zoopagomycota</taxon>
        <taxon>Kickxellomycotina</taxon>
        <taxon>Kickxellomycetes</taxon>
        <taxon>Kickxellales</taxon>
        <taxon>Kickxellaceae</taxon>
        <taxon>Coemansia</taxon>
    </lineage>
</organism>
<evidence type="ECO:0000256" key="4">
    <source>
        <dbReference type="ARBA" id="ARBA00022833"/>
    </source>
</evidence>
<feature type="region of interest" description="Disordered" evidence="6">
    <location>
        <begin position="1"/>
        <end position="47"/>
    </location>
</feature>
<evidence type="ECO:0000256" key="5">
    <source>
        <dbReference type="PROSITE-ProRule" id="PRU00042"/>
    </source>
</evidence>
<accession>A0A9W7XKG2</accession>
<keyword evidence="1" id="KW-0479">Metal-binding</keyword>
<dbReference type="GO" id="GO:0000978">
    <property type="term" value="F:RNA polymerase II cis-regulatory region sequence-specific DNA binding"/>
    <property type="evidence" value="ECO:0007669"/>
    <property type="project" value="TreeGrafter"/>
</dbReference>
<evidence type="ECO:0000256" key="1">
    <source>
        <dbReference type="ARBA" id="ARBA00022723"/>
    </source>
</evidence>
<name>A0A9W7XKG2_9FUNG</name>
<evidence type="ECO:0000313" key="8">
    <source>
        <dbReference type="EMBL" id="KAJ1645036.1"/>
    </source>
</evidence>
<keyword evidence="9" id="KW-1185">Reference proteome</keyword>
<evidence type="ECO:0000313" key="9">
    <source>
        <dbReference type="Proteomes" id="UP001145021"/>
    </source>
</evidence>
<comment type="caution">
    <text evidence="8">The sequence shown here is derived from an EMBL/GenBank/DDBJ whole genome shotgun (WGS) entry which is preliminary data.</text>
</comment>
<protein>
    <recommendedName>
        <fullName evidence="7">C2H2-type domain-containing protein</fullName>
    </recommendedName>
</protein>
<dbReference type="GO" id="GO:0000785">
    <property type="term" value="C:chromatin"/>
    <property type="evidence" value="ECO:0007669"/>
    <property type="project" value="TreeGrafter"/>
</dbReference>
<reference evidence="8" key="1">
    <citation type="submission" date="2022-07" db="EMBL/GenBank/DDBJ databases">
        <title>Phylogenomic reconstructions and comparative analyses of Kickxellomycotina fungi.</title>
        <authorList>
            <person name="Reynolds N.K."/>
            <person name="Stajich J.E."/>
            <person name="Barry K."/>
            <person name="Grigoriev I.V."/>
            <person name="Crous P."/>
            <person name="Smith M.E."/>
        </authorList>
    </citation>
    <scope>NUCLEOTIDE SEQUENCE</scope>
    <source>
        <strain evidence="8">NBRC 105413</strain>
    </source>
</reference>
<dbReference type="GO" id="GO:0008270">
    <property type="term" value="F:zinc ion binding"/>
    <property type="evidence" value="ECO:0007669"/>
    <property type="project" value="UniProtKB-KW"/>
</dbReference>
<dbReference type="AlphaFoldDB" id="A0A9W7XKG2"/>
<evidence type="ECO:0000256" key="3">
    <source>
        <dbReference type="ARBA" id="ARBA00022771"/>
    </source>
</evidence>
<dbReference type="SUPFAM" id="SSF57667">
    <property type="entry name" value="beta-beta-alpha zinc fingers"/>
    <property type="match status" value="1"/>
</dbReference>
<dbReference type="Pfam" id="PF00096">
    <property type="entry name" value="zf-C2H2"/>
    <property type="match status" value="2"/>
</dbReference>